<dbReference type="Pfam" id="PF00069">
    <property type="entry name" value="Pkinase"/>
    <property type="match status" value="1"/>
</dbReference>
<dbReference type="Proteomes" id="UP000235672">
    <property type="component" value="Unassembled WGS sequence"/>
</dbReference>
<dbReference type="GO" id="GO:0005524">
    <property type="term" value="F:ATP binding"/>
    <property type="evidence" value="ECO:0007669"/>
    <property type="project" value="InterPro"/>
</dbReference>
<protein>
    <submittedName>
        <fullName evidence="3">Kinase-like protein</fullName>
    </submittedName>
</protein>
<reference evidence="3 4" key="1">
    <citation type="submission" date="2016-05" db="EMBL/GenBank/DDBJ databases">
        <title>A degradative enzymes factory behind the ericoid mycorrhizal symbiosis.</title>
        <authorList>
            <consortium name="DOE Joint Genome Institute"/>
            <person name="Martino E."/>
            <person name="Morin E."/>
            <person name="Grelet G."/>
            <person name="Kuo A."/>
            <person name="Kohler A."/>
            <person name="Daghino S."/>
            <person name="Barry K."/>
            <person name="Choi C."/>
            <person name="Cichocki N."/>
            <person name="Clum A."/>
            <person name="Copeland A."/>
            <person name="Hainaut M."/>
            <person name="Haridas S."/>
            <person name="Labutti K."/>
            <person name="Lindquist E."/>
            <person name="Lipzen A."/>
            <person name="Khouja H.-R."/>
            <person name="Murat C."/>
            <person name="Ohm R."/>
            <person name="Olson A."/>
            <person name="Spatafora J."/>
            <person name="Veneault-Fourrey C."/>
            <person name="Henrissat B."/>
            <person name="Grigoriev I."/>
            <person name="Martin F."/>
            <person name="Perotto S."/>
        </authorList>
    </citation>
    <scope>NUCLEOTIDE SEQUENCE [LARGE SCALE GENOMIC DNA]</scope>
    <source>
        <strain evidence="3 4">UAMH 7357</strain>
    </source>
</reference>
<feature type="region of interest" description="Disordered" evidence="1">
    <location>
        <begin position="1"/>
        <end position="68"/>
    </location>
</feature>
<dbReference type="PANTHER" id="PTHR24359">
    <property type="entry name" value="SERINE/THREONINE-PROTEIN KINASE SBK1"/>
    <property type="match status" value="1"/>
</dbReference>
<evidence type="ECO:0000313" key="4">
    <source>
        <dbReference type="Proteomes" id="UP000235672"/>
    </source>
</evidence>
<evidence type="ECO:0000259" key="2">
    <source>
        <dbReference type="PROSITE" id="PS50011"/>
    </source>
</evidence>
<dbReference type="OrthoDB" id="248923at2759"/>
<keyword evidence="3" id="KW-0418">Kinase</keyword>
<dbReference type="EMBL" id="KZ613484">
    <property type="protein sequence ID" value="PMD20727.1"/>
    <property type="molecule type" value="Genomic_DNA"/>
</dbReference>
<feature type="domain" description="Protein kinase" evidence="2">
    <location>
        <begin position="431"/>
        <end position="805"/>
    </location>
</feature>
<dbReference type="AlphaFoldDB" id="A0A2J6Q381"/>
<evidence type="ECO:0000256" key="1">
    <source>
        <dbReference type="SAM" id="MobiDB-lite"/>
    </source>
</evidence>
<feature type="compositionally biased region" description="Low complexity" evidence="1">
    <location>
        <begin position="926"/>
        <end position="945"/>
    </location>
</feature>
<proteinExistence type="predicted"/>
<dbReference type="Gene3D" id="3.30.200.20">
    <property type="entry name" value="Phosphorylase Kinase, domain 1"/>
    <property type="match status" value="1"/>
</dbReference>
<feature type="compositionally biased region" description="Low complexity" evidence="1">
    <location>
        <begin position="855"/>
        <end position="871"/>
    </location>
</feature>
<dbReference type="PROSITE" id="PS50011">
    <property type="entry name" value="PROTEIN_KINASE_DOM"/>
    <property type="match status" value="1"/>
</dbReference>
<keyword evidence="4" id="KW-1185">Reference proteome</keyword>
<accession>A0A2J6Q381</accession>
<sequence>MFACCCARKSPSRSKAPKPGKQDHSTTDSAIEPEPPCPRQPKLAAQDQTLAVPVNEPEFSRLNDSSLQEGSLEDLGASAVRLIDLANKQTESEQPDPSPPIQVTPATQMTRVETQRNHPWNSSSSTPEIKPLRRATTFSRLSSEAEVLVRTQFRNFNRSELITFPRDSTISDTYKHIENITKAFAEEQCGGLDPRYELSLFEGYCTISCPGGEHCGPLVLEQERIPLLSEEDWAEIETLGANYENDEDGREGHKHMKIVITRTLELTKKPMPLPMVPPASIRFWLWQQLDDGMKRSGAAKHLRYIPKDELESLTAKDIVVPLVEHEATSLAVALTERAKLAAKIYQVAPILLAIFVYGRLDLDLLEEMVGRRMSDQDLPLTEPSLDWIPKGTLHWQSYRVLLDQQWSFTAAVFHPIGDRHQDFVPEIIIPFLSKEEIAHGNFSIVYKVQIEQSHQRLYALKKDPNPPLALKVIDHRKTSADAFQNEQLILNGLQELTHDHIIKLLATYQQEGIYHFLFPLADCSLEKYMHNDPLGFRDPDSQTSKQFIAWIIGQFQGIASGLTKIHVNSGDNSSKKRGTTLGKELRPQLLDPSVAQRQRPERTGYHHDIKPQNILHFPAMADTQNPTSDYGIFQIADFGIGKFHSLNSGSGTGTFRGTQTYAAPESKVFVKSHSEDKKDTKPGLKLSRPYDIWSLGCVLLEVTVWLVFGTDGLTDFNDERCGPERAGDSGSVTSDCYFILTNHDGPQVRDTVRLWMKKLREDPRLKKNTGASLLGLLNLIEEKILVCDPKNRMTAEDVEEELSELTRMAEKEAAQGGAEPLSTIVEVPSHEGDPLNGSETQPPSRTSSPIVRVQTPETVEAESAASSTSNSPKRKSAKSTSTDFRMSHSLANPHPGSSSHLPQHAAYPTTKMPPPSRSSTLKSAATVSSSRRGSDASTSTSSSLRVQKYESHSPGSPQ</sequence>
<dbReference type="CDD" id="cd00180">
    <property type="entry name" value="PKc"/>
    <property type="match status" value="1"/>
</dbReference>
<keyword evidence="3" id="KW-0808">Transferase</keyword>
<gene>
    <name evidence="3" type="ORF">NA56DRAFT_173823</name>
</gene>
<name>A0A2J6Q381_9HELO</name>
<feature type="compositionally biased region" description="Polar residues" evidence="1">
    <location>
        <begin position="837"/>
        <end position="849"/>
    </location>
</feature>
<dbReference type="GO" id="GO:0004674">
    <property type="term" value="F:protein serine/threonine kinase activity"/>
    <property type="evidence" value="ECO:0007669"/>
    <property type="project" value="TreeGrafter"/>
</dbReference>
<feature type="region of interest" description="Disordered" evidence="1">
    <location>
        <begin position="827"/>
        <end position="958"/>
    </location>
</feature>
<dbReference type="SUPFAM" id="SSF56112">
    <property type="entry name" value="Protein kinase-like (PK-like)"/>
    <property type="match status" value="1"/>
</dbReference>
<dbReference type="InterPro" id="IPR000719">
    <property type="entry name" value="Prot_kinase_dom"/>
</dbReference>
<feature type="region of interest" description="Disordered" evidence="1">
    <location>
        <begin position="569"/>
        <end position="588"/>
    </location>
</feature>
<dbReference type="STRING" id="1745343.A0A2J6Q381"/>
<dbReference type="PANTHER" id="PTHR24359:SF1">
    <property type="entry name" value="INHIBITOR OF NUCLEAR FACTOR KAPPA-B KINASE EPSILON SUBUNIT HOMOLOG 1-RELATED"/>
    <property type="match status" value="1"/>
</dbReference>
<dbReference type="SMART" id="SM00220">
    <property type="entry name" value="S_TKc"/>
    <property type="match status" value="1"/>
</dbReference>
<dbReference type="Gene3D" id="1.10.510.10">
    <property type="entry name" value="Transferase(Phosphotransferase) domain 1"/>
    <property type="match status" value="1"/>
</dbReference>
<evidence type="ECO:0000313" key="3">
    <source>
        <dbReference type="EMBL" id="PMD20727.1"/>
    </source>
</evidence>
<dbReference type="InterPro" id="IPR011009">
    <property type="entry name" value="Kinase-like_dom_sf"/>
</dbReference>
<organism evidence="3 4">
    <name type="scientific">Hyaloscypha hepaticicola</name>
    <dbReference type="NCBI Taxonomy" id="2082293"/>
    <lineage>
        <taxon>Eukaryota</taxon>
        <taxon>Fungi</taxon>
        <taxon>Dikarya</taxon>
        <taxon>Ascomycota</taxon>
        <taxon>Pezizomycotina</taxon>
        <taxon>Leotiomycetes</taxon>
        <taxon>Helotiales</taxon>
        <taxon>Hyaloscyphaceae</taxon>
        <taxon>Hyaloscypha</taxon>
    </lineage>
</organism>